<sequence>MEILSPYVAEILVYGPVWTPGCKTDAIDAHSLAEKIRTGTVGRPVYKDPKLFTALREYARIYTMVTRDVARTKNRLKSLIQGRGIPCSGEAVYSRRGREALTRQLPQATAIAAEILGQEIDRLLEIKKEAEKTMLRESHRHKISKILETAPGLGAIRVAQMIPVVITPHRFRTTRMFWSYCGFGVVVRSSSDWIRRDDQWVRGKLDHTRGLNREFNHMLNGTKPTLAKVTIARKIAALVLAMWKREERCQPEMYRLSLYFWRGASNPIRIYSIQVKIYGKLRNMRNPRLAEDLGLRP</sequence>
<reference evidence="3" key="1">
    <citation type="submission" date="2021-05" db="EMBL/GenBank/DDBJ databases">
        <title>Energy efficiency and biological interactions define the core microbiome of deep oligotrophic groundwater.</title>
        <authorList>
            <person name="Mehrshad M."/>
            <person name="Lopez-Fernandez M."/>
            <person name="Bell E."/>
            <person name="Bernier-Latmani R."/>
            <person name="Bertilsson S."/>
            <person name="Dopson M."/>
        </authorList>
    </citation>
    <scope>NUCLEOTIDE SEQUENCE</scope>
    <source>
        <strain evidence="3">Modern_marine.mb.64</strain>
    </source>
</reference>
<dbReference type="AlphaFoldDB" id="A0A948S349"/>
<dbReference type="GO" id="GO:0003677">
    <property type="term" value="F:DNA binding"/>
    <property type="evidence" value="ECO:0007669"/>
    <property type="project" value="InterPro"/>
</dbReference>
<proteinExistence type="predicted"/>
<dbReference type="GO" id="GO:0004803">
    <property type="term" value="F:transposase activity"/>
    <property type="evidence" value="ECO:0007669"/>
    <property type="project" value="InterPro"/>
</dbReference>
<name>A0A948S349_UNCEI</name>
<dbReference type="InterPro" id="IPR003346">
    <property type="entry name" value="Transposase_20"/>
</dbReference>
<evidence type="ECO:0000259" key="2">
    <source>
        <dbReference type="Pfam" id="PF02371"/>
    </source>
</evidence>
<dbReference type="Pfam" id="PF01548">
    <property type="entry name" value="DEDD_Tnp_IS110"/>
    <property type="match status" value="1"/>
</dbReference>
<evidence type="ECO:0000313" key="3">
    <source>
        <dbReference type="EMBL" id="MBU2692929.1"/>
    </source>
</evidence>
<dbReference type="InterPro" id="IPR002525">
    <property type="entry name" value="Transp_IS110-like_N"/>
</dbReference>
<gene>
    <name evidence="3" type="ORF">KJ970_18585</name>
</gene>
<dbReference type="Pfam" id="PF02371">
    <property type="entry name" value="Transposase_20"/>
    <property type="match status" value="1"/>
</dbReference>
<feature type="domain" description="Transposase IS110-like N-terminal" evidence="1">
    <location>
        <begin position="22"/>
        <end position="81"/>
    </location>
</feature>
<feature type="domain" description="Transposase IS116/IS110/IS902 C-terminal" evidence="2">
    <location>
        <begin position="145"/>
        <end position="196"/>
    </location>
</feature>
<dbReference type="EMBL" id="JAHJDP010000106">
    <property type="protein sequence ID" value="MBU2692929.1"/>
    <property type="molecule type" value="Genomic_DNA"/>
</dbReference>
<accession>A0A948S349</accession>
<comment type="caution">
    <text evidence="3">The sequence shown here is derived from an EMBL/GenBank/DDBJ whole genome shotgun (WGS) entry which is preliminary data.</text>
</comment>
<evidence type="ECO:0000313" key="4">
    <source>
        <dbReference type="Proteomes" id="UP000777784"/>
    </source>
</evidence>
<dbReference type="GO" id="GO:0006313">
    <property type="term" value="P:DNA transposition"/>
    <property type="evidence" value="ECO:0007669"/>
    <property type="project" value="InterPro"/>
</dbReference>
<dbReference type="Proteomes" id="UP000777784">
    <property type="component" value="Unassembled WGS sequence"/>
</dbReference>
<dbReference type="PANTHER" id="PTHR33055">
    <property type="entry name" value="TRANSPOSASE FOR INSERTION SEQUENCE ELEMENT IS1111A"/>
    <property type="match status" value="1"/>
</dbReference>
<protein>
    <submittedName>
        <fullName evidence="3">Transposase</fullName>
    </submittedName>
</protein>
<organism evidence="3 4">
    <name type="scientific">Eiseniibacteriota bacterium</name>
    <dbReference type="NCBI Taxonomy" id="2212470"/>
    <lineage>
        <taxon>Bacteria</taxon>
        <taxon>Candidatus Eiseniibacteriota</taxon>
    </lineage>
</organism>
<dbReference type="InterPro" id="IPR047650">
    <property type="entry name" value="Transpos_IS110"/>
</dbReference>
<evidence type="ECO:0000259" key="1">
    <source>
        <dbReference type="Pfam" id="PF01548"/>
    </source>
</evidence>